<dbReference type="NCBIfam" id="TIGR01783">
    <property type="entry name" value="TonB-siderophor"/>
    <property type="match status" value="1"/>
</dbReference>
<dbReference type="Pfam" id="PF07715">
    <property type="entry name" value="Plug"/>
    <property type="match status" value="1"/>
</dbReference>
<dbReference type="InterPro" id="IPR000531">
    <property type="entry name" value="Beta-barrel_TonB"/>
</dbReference>
<dbReference type="PROSITE" id="PS52016">
    <property type="entry name" value="TONB_DEPENDENT_REC_3"/>
    <property type="match status" value="1"/>
</dbReference>
<evidence type="ECO:0000256" key="2">
    <source>
        <dbReference type="ARBA" id="ARBA00009810"/>
    </source>
</evidence>
<dbReference type="SUPFAM" id="SSF49452">
    <property type="entry name" value="Starch-binding domain-like"/>
    <property type="match status" value="1"/>
</dbReference>
<dbReference type="InterPro" id="IPR039426">
    <property type="entry name" value="TonB-dep_rcpt-like"/>
</dbReference>
<comment type="caution">
    <text evidence="18">The sequence shown here is derived from an EMBL/GenBank/DDBJ whole genome shotgun (WGS) entry which is preliminary data.</text>
</comment>
<keyword evidence="5" id="KW-0410">Iron transport</keyword>
<sequence length="862" mass="95922">MNFLPYSTKAFSVIWKKASILLCILLIALSATAQTSLLKKRISVHLNNVSVSQILEALETHSGCTFVYSADLLDVARQTSVHLDHVTLEDALQQLFPNGIGQLAVNGNRINLQPSAGKGTIRGEVRTNDGRPAGYVTVSLGSNKMQADENGRFQFRQIEVGTYQLTADYVGVKRQAKEVQVQANHTNDISITLYEDAQALQEVVVNGERANRFANKETDYVARMPLSNLENPQVYSVVTKQLMQEQVSYTIADAIRNAAGAVPVTNPSGGLSAYFRGFGVGINARNGMESTSERSAMDLANIERIEVLKGPSGTLFGSSVSSFGGVVNLVTKKPIEAKRTELSYTTGSFGLNRVTIDFNTPLDAEKKVLFRINSALHRERSFLSYGFNNTFLVAPSLSYRVNERLSLNVDAELLHVHNTQPMNFLIRSADIQQPSDILLDYRKTLYHDNVDVKNRATRIYAEAVYKLSDNFKSTTLFSYVSEDVERSYQRPVIWMSPRTAVRASAVYGPVYNGYTNLQHNINGTFATGSIRHKLLLGANYRHYASNFLFAEAQVIDQIDVTQPFQPVLRQSIDELVSYAPFPSPTQNTISVYASDMIDLRPRLSAMLSLRMDRFDREATEGSDDGFEQTSFAPKFGLVYQLIPQQLSLFGNYMSGFQNVAPALQPDGSRQVLDPIFANQAEGGVKTELFNKKFSFTASYYYIKIDNATRTNAALFIVQDGEQVSKGIDLELIAQPLTGLNIVAGYAYNNNRIISASDPAIEGNKAANAPENVANIWASYTFQKRLKGLGVGVGMNYVDKMYRATDNTFFIPSYSLANAVIYYQKQAWGIQLKANNLFDKRYWDYWGNPQAPANFAANLNFRF</sequence>
<dbReference type="CDD" id="cd01347">
    <property type="entry name" value="ligand_gated_channel"/>
    <property type="match status" value="1"/>
</dbReference>
<evidence type="ECO:0000256" key="15">
    <source>
        <dbReference type="RuleBase" id="RU003357"/>
    </source>
</evidence>
<evidence type="ECO:0000256" key="3">
    <source>
        <dbReference type="ARBA" id="ARBA00022448"/>
    </source>
</evidence>
<feature type="domain" description="TonB-dependent receptor-like beta-barrel" evidence="16">
    <location>
        <begin position="402"/>
        <end position="836"/>
    </location>
</feature>
<dbReference type="Gene3D" id="2.60.40.1120">
    <property type="entry name" value="Carboxypeptidase-like, regulatory domain"/>
    <property type="match status" value="1"/>
</dbReference>
<evidence type="ECO:0000256" key="8">
    <source>
        <dbReference type="ARBA" id="ARBA00023004"/>
    </source>
</evidence>
<evidence type="ECO:0000256" key="9">
    <source>
        <dbReference type="ARBA" id="ARBA00023065"/>
    </source>
</evidence>
<name>A0ABV6HP88_9SPHI</name>
<keyword evidence="10 15" id="KW-0798">TonB box</keyword>
<keyword evidence="7" id="KW-0732">Signal</keyword>
<dbReference type="InterPro" id="IPR013784">
    <property type="entry name" value="Carb-bd-like_fold"/>
</dbReference>
<dbReference type="InterPro" id="IPR036942">
    <property type="entry name" value="Beta-barrel_TonB_sf"/>
</dbReference>
<dbReference type="PANTHER" id="PTHR32552:SF68">
    <property type="entry name" value="FERRICHROME OUTER MEMBRANE TRANSPORTER_PHAGE RECEPTOR"/>
    <property type="match status" value="1"/>
</dbReference>
<comment type="subcellular location">
    <subcellularLocation>
        <location evidence="1 14">Cell outer membrane</location>
        <topology evidence="1 14">Multi-pass membrane protein</topology>
    </subcellularLocation>
</comment>
<keyword evidence="13 14" id="KW-0998">Cell outer membrane</keyword>
<evidence type="ECO:0000256" key="12">
    <source>
        <dbReference type="ARBA" id="ARBA00023170"/>
    </source>
</evidence>
<dbReference type="PANTHER" id="PTHR32552">
    <property type="entry name" value="FERRICHROME IRON RECEPTOR-RELATED"/>
    <property type="match status" value="1"/>
</dbReference>
<dbReference type="RefSeq" id="WP_377477607.1">
    <property type="nucleotide sequence ID" value="NZ_JBHLWO010000002.1"/>
</dbReference>
<evidence type="ECO:0000259" key="17">
    <source>
        <dbReference type="Pfam" id="PF07715"/>
    </source>
</evidence>
<evidence type="ECO:0000259" key="16">
    <source>
        <dbReference type="Pfam" id="PF00593"/>
    </source>
</evidence>
<dbReference type="Pfam" id="PF13715">
    <property type="entry name" value="CarbopepD_reg_2"/>
    <property type="match status" value="1"/>
</dbReference>
<keyword evidence="4 14" id="KW-1134">Transmembrane beta strand</keyword>
<keyword evidence="12 18" id="KW-0675">Receptor</keyword>
<organism evidence="18 19">
    <name type="scientific">Olivibacter oleidegradans</name>
    <dbReference type="NCBI Taxonomy" id="760123"/>
    <lineage>
        <taxon>Bacteria</taxon>
        <taxon>Pseudomonadati</taxon>
        <taxon>Bacteroidota</taxon>
        <taxon>Sphingobacteriia</taxon>
        <taxon>Sphingobacteriales</taxon>
        <taxon>Sphingobacteriaceae</taxon>
        <taxon>Olivibacter</taxon>
    </lineage>
</organism>
<reference evidence="18 19" key="1">
    <citation type="submission" date="2024-09" db="EMBL/GenBank/DDBJ databases">
        <authorList>
            <person name="Sun Q."/>
            <person name="Mori K."/>
        </authorList>
    </citation>
    <scope>NUCLEOTIDE SEQUENCE [LARGE SCALE GENOMIC DNA]</scope>
    <source>
        <strain evidence="18 19">CCM 7765</strain>
    </source>
</reference>
<dbReference type="SUPFAM" id="SSF56935">
    <property type="entry name" value="Porins"/>
    <property type="match status" value="1"/>
</dbReference>
<evidence type="ECO:0000256" key="14">
    <source>
        <dbReference type="PROSITE-ProRule" id="PRU01360"/>
    </source>
</evidence>
<evidence type="ECO:0000256" key="6">
    <source>
        <dbReference type="ARBA" id="ARBA00022692"/>
    </source>
</evidence>
<dbReference type="InterPro" id="IPR010105">
    <property type="entry name" value="TonB_sidphr_rcpt"/>
</dbReference>
<dbReference type="InterPro" id="IPR037066">
    <property type="entry name" value="Plug_dom_sf"/>
</dbReference>
<evidence type="ECO:0000256" key="10">
    <source>
        <dbReference type="ARBA" id="ARBA00023077"/>
    </source>
</evidence>
<evidence type="ECO:0000256" key="4">
    <source>
        <dbReference type="ARBA" id="ARBA00022452"/>
    </source>
</evidence>
<dbReference type="Proteomes" id="UP001589774">
    <property type="component" value="Unassembled WGS sequence"/>
</dbReference>
<evidence type="ECO:0000256" key="5">
    <source>
        <dbReference type="ARBA" id="ARBA00022496"/>
    </source>
</evidence>
<keyword evidence="3 14" id="KW-0813">Transport</keyword>
<keyword evidence="8" id="KW-0408">Iron</keyword>
<dbReference type="Gene3D" id="2.40.170.20">
    <property type="entry name" value="TonB-dependent receptor, beta-barrel domain"/>
    <property type="match status" value="1"/>
</dbReference>
<evidence type="ECO:0000256" key="1">
    <source>
        <dbReference type="ARBA" id="ARBA00004571"/>
    </source>
</evidence>
<evidence type="ECO:0000313" key="18">
    <source>
        <dbReference type="EMBL" id="MFC0320705.1"/>
    </source>
</evidence>
<keyword evidence="6 14" id="KW-0812">Transmembrane</keyword>
<keyword evidence="11 14" id="KW-0472">Membrane</keyword>
<evidence type="ECO:0000256" key="11">
    <source>
        <dbReference type="ARBA" id="ARBA00023136"/>
    </source>
</evidence>
<gene>
    <name evidence="18" type="ORF">ACFFI0_20435</name>
</gene>
<comment type="similarity">
    <text evidence="2 14 15">Belongs to the TonB-dependent receptor family.</text>
</comment>
<accession>A0ABV6HP88</accession>
<dbReference type="EMBL" id="JBHLWO010000002">
    <property type="protein sequence ID" value="MFC0320705.1"/>
    <property type="molecule type" value="Genomic_DNA"/>
</dbReference>
<feature type="domain" description="TonB-dependent receptor plug" evidence="17">
    <location>
        <begin position="229"/>
        <end position="319"/>
    </location>
</feature>
<dbReference type="Pfam" id="PF00593">
    <property type="entry name" value="TonB_dep_Rec_b-barrel"/>
    <property type="match status" value="1"/>
</dbReference>
<dbReference type="Gene3D" id="2.170.130.10">
    <property type="entry name" value="TonB-dependent receptor, plug domain"/>
    <property type="match status" value="1"/>
</dbReference>
<protein>
    <submittedName>
        <fullName evidence="18">TonB-dependent siderophore receptor</fullName>
    </submittedName>
</protein>
<dbReference type="InterPro" id="IPR012910">
    <property type="entry name" value="Plug_dom"/>
</dbReference>
<keyword evidence="9" id="KW-0406">Ion transport</keyword>
<evidence type="ECO:0000256" key="13">
    <source>
        <dbReference type="ARBA" id="ARBA00023237"/>
    </source>
</evidence>
<evidence type="ECO:0000256" key="7">
    <source>
        <dbReference type="ARBA" id="ARBA00022729"/>
    </source>
</evidence>
<keyword evidence="19" id="KW-1185">Reference proteome</keyword>
<proteinExistence type="inferred from homology"/>
<evidence type="ECO:0000313" key="19">
    <source>
        <dbReference type="Proteomes" id="UP001589774"/>
    </source>
</evidence>